<dbReference type="AlphaFoldDB" id="A0A432PSQ9"/>
<evidence type="ECO:0000313" key="1">
    <source>
        <dbReference type="EMBL" id="RUM27563.1"/>
    </source>
</evidence>
<keyword evidence="2" id="KW-1185">Reference proteome</keyword>
<reference evidence="2" key="1">
    <citation type="submission" date="2018-11" db="EMBL/GenBank/DDBJ databases">
        <title>Rhizobium chutanense sp. nov., isolated from root nodules of Phaseolus vulgaris in China.</title>
        <authorList>
            <person name="Huo Y."/>
        </authorList>
    </citation>
    <scope>NUCLEOTIDE SEQUENCE [LARGE SCALE GENOMIC DNA]</scope>
    <source>
        <strain evidence="2">CCBAU 65647</strain>
    </source>
</reference>
<evidence type="ECO:0000313" key="2">
    <source>
        <dbReference type="Proteomes" id="UP000278823"/>
    </source>
</evidence>
<protein>
    <submittedName>
        <fullName evidence="1">Uncharacterized protein</fullName>
    </submittedName>
</protein>
<sequence length="64" mass="6698">MISALDEWTICFPSAMADAGHLPTPGSPAELPAVHQSIAAVEAVLVEVKDGEPSVYEARGLLTH</sequence>
<organism evidence="1 2">
    <name type="scientific">Rhizobium vallis</name>
    <dbReference type="NCBI Taxonomy" id="634290"/>
    <lineage>
        <taxon>Bacteria</taxon>
        <taxon>Pseudomonadati</taxon>
        <taxon>Pseudomonadota</taxon>
        <taxon>Alphaproteobacteria</taxon>
        <taxon>Hyphomicrobiales</taxon>
        <taxon>Rhizobiaceae</taxon>
        <taxon>Rhizobium/Agrobacterium group</taxon>
        <taxon>Rhizobium</taxon>
    </lineage>
</organism>
<comment type="caution">
    <text evidence="1">The sequence shown here is derived from an EMBL/GenBank/DDBJ whole genome shotgun (WGS) entry which is preliminary data.</text>
</comment>
<proteinExistence type="predicted"/>
<gene>
    <name evidence="1" type="ORF">EFQ99_05120</name>
</gene>
<dbReference type="EMBL" id="RJTH01000001">
    <property type="protein sequence ID" value="RUM27563.1"/>
    <property type="molecule type" value="Genomic_DNA"/>
</dbReference>
<dbReference type="Proteomes" id="UP000278823">
    <property type="component" value="Unassembled WGS sequence"/>
</dbReference>
<name>A0A432PSQ9_9HYPH</name>
<accession>A0A432PSQ9</accession>